<keyword evidence="1" id="KW-1133">Transmembrane helix</keyword>
<evidence type="ECO:0000313" key="3">
    <source>
        <dbReference type="Proteomes" id="UP000253215"/>
    </source>
</evidence>
<proteinExistence type="predicted"/>
<evidence type="ECO:0000313" key="2">
    <source>
        <dbReference type="EMBL" id="RCW16510.1"/>
    </source>
</evidence>
<reference evidence="2 3" key="1">
    <citation type="journal article" date="2018" name="Sci. Rep.">
        <title>Network-guided genomic and metagenomic analysis of the faecal microbiota of the critically endangered kakapo.</title>
        <authorList>
            <person name="Waite D.W."/>
            <person name="Dsouza M."/>
            <person name="Sekiguchi Y."/>
            <person name="Hugenholtz P."/>
            <person name="Taylor M.W."/>
        </authorList>
    </citation>
    <scope>NUCLEOTIDE SEQUENCE [LARGE SCALE GENOMIC DNA]</scope>
    <source>
        <strain evidence="2 3">BI02</strain>
    </source>
</reference>
<name>A0A368UC35_9STRE</name>
<keyword evidence="1" id="KW-0812">Transmembrane</keyword>
<accession>A0A368UC35</accession>
<dbReference type="AlphaFoldDB" id="A0A368UC35"/>
<comment type="caution">
    <text evidence="2">The sequence shown here is derived from an EMBL/GenBank/DDBJ whole genome shotgun (WGS) entry which is preliminary data.</text>
</comment>
<dbReference type="EMBL" id="NETH01000041">
    <property type="protein sequence ID" value="RCW16510.1"/>
    <property type="molecule type" value="Genomic_DNA"/>
</dbReference>
<organism evidence="2 3">
    <name type="scientific">Streptococcus gallolyticus</name>
    <dbReference type="NCBI Taxonomy" id="315405"/>
    <lineage>
        <taxon>Bacteria</taxon>
        <taxon>Bacillati</taxon>
        <taxon>Bacillota</taxon>
        <taxon>Bacilli</taxon>
        <taxon>Lactobacillales</taxon>
        <taxon>Streptococcaceae</taxon>
        <taxon>Streptococcus</taxon>
    </lineage>
</organism>
<gene>
    <name evidence="2" type="ORF">CAC02_08195</name>
</gene>
<feature type="transmembrane region" description="Helical" evidence="1">
    <location>
        <begin position="40"/>
        <end position="61"/>
    </location>
</feature>
<keyword evidence="1" id="KW-0472">Membrane</keyword>
<protein>
    <submittedName>
        <fullName evidence="2">Uncharacterized protein</fullName>
    </submittedName>
</protein>
<sequence length="66" mass="7957">MYLIVVILALFILSQCYFSMRFFCAKSTEETRLKKVFIGLYFLFQVFFSLWFILFLILGYLGSIRF</sequence>
<evidence type="ECO:0000256" key="1">
    <source>
        <dbReference type="SAM" id="Phobius"/>
    </source>
</evidence>
<dbReference type="Proteomes" id="UP000253215">
    <property type="component" value="Unassembled WGS sequence"/>
</dbReference>